<feature type="chain" id="PRO_5008590070" evidence="4">
    <location>
        <begin position="24"/>
        <end position="329"/>
    </location>
</feature>
<feature type="signal peptide" evidence="4">
    <location>
        <begin position="1"/>
        <end position="23"/>
    </location>
</feature>
<dbReference type="Gene3D" id="3.90.1210.10">
    <property type="entry name" value="Antifreeze-like/N-acetylneuraminic acid synthase C-terminal domain"/>
    <property type="match status" value="1"/>
</dbReference>
<keyword evidence="6" id="KW-0282">Flagellum</keyword>
<dbReference type="SMART" id="SM00858">
    <property type="entry name" value="SAF"/>
    <property type="match status" value="1"/>
</dbReference>
<comment type="caution">
    <text evidence="6">The sequence shown here is derived from an EMBL/GenBank/DDBJ whole genome shotgun (WGS) entry which is preliminary data.</text>
</comment>
<keyword evidence="3" id="KW-0574">Periplasm</keyword>
<dbReference type="GO" id="GO:0042597">
    <property type="term" value="C:periplasmic space"/>
    <property type="evidence" value="ECO:0007669"/>
    <property type="project" value="UniProtKB-SubCell"/>
</dbReference>
<feature type="domain" description="SAF" evidence="5">
    <location>
        <begin position="183"/>
        <end position="245"/>
    </location>
</feature>
<dbReference type="Gene3D" id="2.30.30.760">
    <property type="match status" value="1"/>
</dbReference>
<organism evidence="6 7">
    <name type="scientific">Gluconobacter cerinus</name>
    <dbReference type="NCBI Taxonomy" id="38307"/>
    <lineage>
        <taxon>Bacteria</taxon>
        <taxon>Pseudomonadati</taxon>
        <taxon>Pseudomonadota</taxon>
        <taxon>Alphaproteobacteria</taxon>
        <taxon>Acetobacterales</taxon>
        <taxon>Acetobacteraceae</taxon>
        <taxon>Gluconobacter</taxon>
    </lineage>
</organism>
<evidence type="ECO:0000313" key="6">
    <source>
        <dbReference type="EMBL" id="OAJ66615.1"/>
    </source>
</evidence>
<protein>
    <submittedName>
        <fullName evidence="6">Flagellar basal body P-ring biosynthesis protein FlgA</fullName>
    </submittedName>
</protein>
<reference evidence="6 7" key="1">
    <citation type="submission" date="2016-03" db="EMBL/GenBank/DDBJ databases">
        <title>Draft genome sequence of Gluconobacter cerinus strain CECT 9110.</title>
        <authorList>
            <person name="Sainz F."/>
            <person name="Mas A."/>
            <person name="Torija M.J."/>
        </authorList>
    </citation>
    <scope>NUCLEOTIDE SEQUENCE [LARGE SCALE GENOMIC DNA]</scope>
    <source>
        <strain evidence="6 7">CECT 9110</strain>
    </source>
</reference>
<dbReference type="AlphaFoldDB" id="A0A1B6VHC8"/>
<dbReference type="InterPro" id="IPR039246">
    <property type="entry name" value="Flagellar_FlgA"/>
</dbReference>
<dbReference type="PATRIC" id="fig|38307.3.peg.2869"/>
<name>A0A1B6VHC8_9PROT</name>
<dbReference type="CDD" id="cd11614">
    <property type="entry name" value="SAF_CpaB_FlgA_like"/>
    <property type="match status" value="1"/>
</dbReference>
<sequence length="329" mass="34331">MKGGWWQVGLLVFSAVATGSVHAATLRTNISIDHARVHLSDLFSGLTSAQDADIGDAPALGASYVVGGPQLTAIAAQFGVDWPDASPLVSTTVTRATRSIGKDDILPVLRQGLDLPQNAHVEITLSGFRSVPVPAQDQAAPVLLHLERPPRGGGHFNARMEVPATSGGKATSFLVNGSVTMEVRAVMLRHGLHPGQPVLPEDVSVTLVRSSDVPEDALQTVDDAVGLEARSSLSAGQVLASSQLVHPQLVRRGSPVVLSYTLPGVRLTVSGNVLEAGGKGDTVHIYNANSHMVLTGRVMGRTEVEVIPGIAPLSADSRNRPAAVNLPTL</sequence>
<evidence type="ECO:0000256" key="3">
    <source>
        <dbReference type="ARBA" id="ARBA00022764"/>
    </source>
</evidence>
<dbReference type="EMBL" id="LUTU01000014">
    <property type="protein sequence ID" value="OAJ66615.1"/>
    <property type="molecule type" value="Genomic_DNA"/>
</dbReference>
<keyword evidence="6" id="KW-0969">Cilium</keyword>
<comment type="subcellular location">
    <subcellularLocation>
        <location evidence="1">Periplasm</location>
    </subcellularLocation>
</comment>
<evidence type="ECO:0000313" key="7">
    <source>
        <dbReference type="Proteomes" id="UP000077786"/>
    </source>
</evidence>
<evidence type="ECO:0000256" key="4">
    <source>
        <dbReference type="SAM" id="SignalP"/>
    </source>
</evidence>
<dbReference type="PANTHER" id="PTHR36307:SF1">
    <property type="entry name" value="FLAGELLA BASAL BODY P-RING FORMATION PROTEIN FLGA"/>
    <property type="match status" value="1"/>
</dbReference>
<dbReference type="InterPro" id="IPR017585">
    <property type="entry name" value="SAF_FlgA"/>
</dbReference>
<dbReference type="InterPro" id="IPR013974">
    <property type="entry name" value="SAF"/>
</dbReference>
<evidence type="ECO:0000259" key="5">
    <source>
        <dbReference type="SMART" id="SM00858"/>
    </source>
</evidence>
<evidence type="ECO:0000256" key="2">
    <source>
        <dbReference type="ARBA" id="ARBA00022729"/>
    </source>
</evidence>
<evidence type="ECO:0000256" key="1">
    <source>
        <dbReference type="ARBA" id="ARBA00004418"/>
    </source>
</evidence>
<keyword evidence="6" id="KW-0966">Cell projection</keyword>
<keyword evidence="2 4" id="KW-0732">Signal</keyword>
<proteinExistence type="predicted"/>
<accession>A0A1B6VHC8</accession>
<dbReference type="PANTHER" id="PTHR36307">
    <property type="entry name" value="FLAGELLA BASAL BODY P-RING FORMATION PROTEIN FLGA"/>
    <property type="match status" value="1"/>
</dbReference>
<dbReference type="GO" id="GO:0044780">
    <property type="term" value="P:bacterial-type flagellum assembly"/>
    <property type="evidence" value="ECO:0007669"/>
    <property type="project" value="InterPro"/>
</dbReference>
<dbReference type="Proteomes" id="UP000077786">
    <property type="component" value="Unassembled WGS sequence"/>
</dbReference>
<dbReference type="NCBIfam" id="TIGR03170">
    <property type="entry name" value="flgA_cterm"/>
    <property type="match status" value="1"/>
</dbReference>
<dbReference type="Pfam" id="PF13144">
    <property type="entry name" value="ChapFlgA"/>
    <property type="match status" value="1"/>
</dbReference>
<gene>
    <name evidence="6" type="ORF">A0123_02748</name>
</gene>